<dbReference type="PANTHER" id="PTHR11731">
    <property type="entry name" value="PROTEASE FAMILY S9B,C DIPEPTIDYL-PEPTIDASE IV-RELATED"/>
    <property type="match status" value="1"/>
</dbReference>
<evidence type="ECO:0000259" key="3">
    <source>
        <dbReference type="Pfam" id="PF00930"/>
    </source>
</evidence>
<evidence type="ECO:0000256" key="1">
    <source>
        <dbReference type="SAM" id="SignalP"/>
    </source>
</evidence>
<dbReference type="Proteomes" id="UP000260814">
    <property type="component" value="Unassembled WGS sequence"/>
</dbReference>
<evidence type="ECO:0000313" key="4">
    <source>
        <dbReference type="EMBL" id="RGM85403.1"/>
    </source>
</evidence>
<reference evidence="4 5" key="1">
    <citation type="submission" date="2018-08" db="EMBL/GenBank/DDBJ databases">
        <title>A genome reference for cultivated species of the human gut microbiota.</title>
        <authorList>
            <person name="Zou Y."/>
            <person name="Xue W."/>
            <person name="Luo G."/>
        </authorList>
    </citation>
    <scope>NUCLEOTIDE SEQUENCE [LARGE SCALE GENOMIC DNA]</scope>
    <source>
        <strain evidence="4 5">OM06-2</strain>
    </source>
</reference>
<accession>A0A3E4Z4V1</accession>
<dbReference type="EMBL" id="QSTW01000033">
    <property type="protein sequence ID" value="RGM85403.1"/>
    <property type="molecule type" value="Genomic_DNA"/>
</dbReference>
<name>A0A3E4Z4V1_9BACT</name>
<feature type="signal peptide" evidence="1">
    <location>
        <begin position="1"/>
        <end position="20"/>
    </location>
</feature>
<dbReference type="InterPro" id="IPR050278">
    <property type="entry name" value="Serine_Prot_S9B/DPPIV"/>
</dbReference>
<dbReference type="GO" id="GO:0008236">
    <property type="term" value="F:serine-type peptidase activity"/>
    <property type="evidence" value="ECO:0007669"/>
    <property type="project" value="InterPro"/>
</dbReference>
<comment type="caution">
    <text evidence="4">The sequence shown here is derived from an EMBL/GenBank/DDBJ whole genome shotgun (WGS) entry which is preliminary data.</text>
</comment>
<feature type="chain" id="PRO_5017555246" evidence="1">
    <location>
        <begin position="21"/>
        <end position="747"/>
    </location>
</feature>
<dbReference type="Gene3D" id="3.40.50.1820">
    <property type="entry name" value="alpha/beta hydrolase"/>
    <property type="match status" value="1"/>
</dbReference>
<proteinExistence type="predicted"/>
<dbReference type="RefSeq" id="WP_117702937.1">
    <property type="nucleotide sequence ID" value="NZ_QSTW01000033.1"/>
</dbReference>
<dbReference type="AlphaFoldDB" id="A0A3E4Z4V1"/>
<feature type="domain" description="Peptidase S9 prolyl oligopeptidase catalytic" evidence="2">
    <location>
        <begin position="554"/>
        <end position="747"/>
    </location>
</feature>
<dbReference type="InterPro" id="IPR002469">
    <property type="entry name" value="Peptidase_S9B_N"/>
</dbReference>
<dbReference type="SUPFAM" id="SSF82171">
    <property type="entry name" value="DPP6 N-terminal domain-like"/>
    <property type="match status" value="1"/>
</dbReference>
<dbReference type="GO" id="GO:0008239">
    <property type="term" value="F:dipeptidyl-peptidase activity"/>
    <property type="evidence" value="ECO:0007669"/>
    <property type="project" value="TreeGrafter"/>
</dbReference>
<organism evidence="4 5">
    <name type="scientific">Phocaeicola plebeius</name>
    <dbReference type="NCBI Taxonomy" id="310297"/>
    <lineage>
        <taxon>Bacteria</taxon>
        <taxon>Pseudomonadati</taxon>
        <taxon>Bacteroidota</taxon>
        <taxon>Bacteroidia</taxon>
        <taxon>Bacteroidales</taxon>
        <taxon>Bacteroidaceae</taxon>
        <taxon>Phocaeicola</taxon>
    </lineage>
</organism>
<dbReference type="SUPFAM" id="SSF53474">
    <property type="entry name" value="alpha/beta-Hydrolases"/>
    <property type="match status" value="1"/>
</dbReference>
<dbReference type="InterPro" id="IPR001375">
    <property type="entry name" value="Peptidase_S9_cat"/>
</dbReference>
<keyword evidence="1" id="KW-0732">Signal</keyword>
<protein>
    <submittedName>
        <fullName evidence="4">S9 family peptidase</fullName>
    </submittedName>
</protein>
<dbReference type="Pfam" id="PF00326">
    <property type="entry name" value="Peptidase_S9"/>
    <property type="match status" value="1"/>
</dbReference>
<evidence type="ECO:0000259" key="2">
    <source>
        <dbReference type="Pfam" id="PF00326"/>
    </source>
</evidence>
<sequence length="747" mass="85017">MKRIFFLFFLCCMTTLTTFAQKKKTYTLEDVIPGGNNYFNLVPENIPGLQWWGDVCVRAGVENIRSIQLKDGKETILVTLKEVNQAIEKGEKPYQLSHELKPLRSLMSASLPWSERKVIVFQQNSYWVEYDFGQKKITNISRLNEKATNLDFCKTNDKVAYTVGNGLFVTGEGEVSHQINPSQTEEGVVYGQTVHRNEFGIYKGTFWSPKGSYLAFYRMDQSMVTDYPQVNTSTRIATLEPDKYPMAGMTSHKVTVGVYNVKTGKVTYLQAGDPTDRYFTNISWSPDEQHIYVIELNRDQNHAQLVCYQAATGERKGVLYEEKNPKYVEPQHPLVFLPWDESKFIYQSQRDGFNHLYLIDTKVKGEGTWKNGKLEGSTYLEHLKVTPLTQGDWLVQDILGFNAGKKEIIIGSTEISPLQTNLFSLNVRTGKRTLLGEKDGMHRASLSESGTYLIDNFSSFQVGREITLLPTNGKKGTTLLKADDPMNSLFKLPEITIGTFKAADGKTDLYYRLIKPVDFDPNKKYPAIIYVYGGPHAQLIHNTRFYDARGWDLYMAQKGYVMLTVDSRGSDNRGQAFENCTFRHLGVEEMKDQVKGAEFLKSLSYVDGERIGVHGWSFGGFMTTNLMLTYPDIFKVGVAGGPVIDWKFYEVMYGERYMDTPQSNPEGYKGSDLKQKAGNLKGRLEIIIGGTDPTCVPQHSYSFLRACIEAGTHPDFFVYPEDGHNMMGRDRVHLHEHITRYFEDHLK</sequence>
<gene>
    <name evidence="4" type="ORF">DXB87_16290</name>
</gene>
<dbReference type="Pfam" id="PF00930">
    <property type="entry name" value="DPPIV_N"/>
    <property type="match status" value="1"/>
</dbReference>
<feature type="domain" description="Dipeptidylpeptidase IV N-terminal" evidence="3">
    <location>
        <begin position="124"/>
        <end position="461"/>
    </location>
</feature>
<dbReference type="InterPro" id="IPR029058">
    <property type="entry name" value="AB_hydrolase_fold"/>
</dbReference>
<dbReference type="Gene3D" id="2.140.10.30">
    <property type="entry name" value="Dipeptidylpeptidase IV, N-terminal domain"/>
    <property type="match status" value="1"/>
</dbReference>
<evidence type="ECO:0000313" key="5">
    <source>
        <dbReference type="Proteomes" id="UP000260814"/>
    </source>
</evidence>
<dbReference type="PANTHER" id="PTHR11731:SF193">
    <property type="entry name" value="DIPEPTIDYL PEPTIDASE 9"/>
    <property type="match status" value="1"/>
</dbReference>
<dbReference type="GO" id="GO:0006508">
    <property type="term" value="P:proteolysis"/>
    <property type="evidence" value="ECO:0007669"/>
    <property type="project" value="InterPro"/>
</dbReference>